<evidence type="ECO:0000313" key="2">
    <source>
        <dbReference type="Proteomes" id="UP000192940"/>
    </source>
</evidence>
<accession>A0A1X7HBJ6</accession>
<reference evidence="1 2" key="1">
    <citation type="submission" date="2017-04" db="EMBL/GenBank/DDBJ databases">
        <authorList>
            <person name="Afonso C.L."/>
            <person name="Miller P.J."/>
            <person name="Scott M.A."/>
            <person name="Spackman E."/>
            <person name="Goraichik I."/>
            <person name="Dimitrov K.M."/>
            <person name="Suarez D.L."/>
            <person name="Swayne D.E."/>
        </authorList>
    </citation>
    <scope>NUCLEOTIDE SEQUENCE [LARGE SCALE GENOMIC DNA]</scope>
    <source>
        <strain evidence="1 2">N3/975</strain>
    </source>
</reference>
<dbReference type="RefSeq" id="WP_208919218.1">
    <property type="nucleotide sequence ID" value="NZ_LT840184.1"/>
</dbReference>
<gene>
    <name evidence="1" type="ORF">SAMN05661091_2214</name>
</gene>
<dbReference type="Proteomes" id="UP000192940">
    <property type="component" value="Chromosome I"/>
</dbReference>
<dbReference type="EMBL" id="LT840184">
    <property type="protein sequence ID" value="SMF82664.1"/>
    <property type="molecule type" value="Genomic_DNA"/>
</dbReference>
<keyword evidence="2" id="KW-1185">Reference proteome</keyword>
<dbReference type="AlphaFoldDB" id="A0A1X7HBJ6"/>
<organism evidence="1 2">
    <name type="scientific">Paenibacillus uliginis N3/975</name>
    <dbReference type="NCBI Taxonomy" id="1313296"/>
    <lineage>
        <taxon>Bacteria</taxon>
        <taxon>Bacillati</taxon>
        <taxon>Bacillota</taxon>
        <taxon>Bacilli</taxon>
        <taxon>Bacillales</taxon>
        <taxon>Paenibacillaceae</taxon>
        <taxon>Paenibacillus</taxon>
    </lineage>
</organism>
<proteinExistence type="predicted"/>
<name>A0A1X7HBJ6_9BACL</name>
<evidence type="ECO:0000313" key="1">
    <source>
        <dbReference type="EMBL" id="SMF82664.1"/>
    </source>
</evidence>
<protein>
    <submittedName>
        <fullName evidence="1">Uncharacterized protein</fullName>
    </submittedName>
</protein>
<dbReference type="STRING" id="1313296.SAMN05661091_2214"/>
<sequence length="66" mass="7589">MKLPEPDNFVSAEHIPEDVLDQSYEALYRNIGHWVRQSEEITNVPCPNVFEESVDIVINESDGIME</sequence>